<dbReference type="PANTHER" id="PTHR11748">
    <property type="entry name" value="D-LACTATE DEHYDROGENASE"/>
    <property type="match status" value="1"/>
</dbReference>
<dbReference type="InterPro" id="IPR006094">
    <property type="entry name" value="Oxid_FAD_bind_N"/>
</dbReference>
<evidence type="ECO:0000313" key="9">
    <source>
        <dbReference type="EMBL" id="QHN43182.1"/>
    </source>
</evidence>
<dbReference type="Gene3D" id="3.30.465.10">
    <property type="match status" value="1"/>
</dbReference>
<evidence type="ECO:0000256" key="1">
    <source>
        <dbReference type="ARBA" id="ARBA00001974"/>
    </source>
</evidence>
<dbReference type="RefSeq" id="WP_260763107.1">
    <property type="nucleotide sequence ID" value="NZ_CP045921.1"/>
</dbReference>
<dbReference type="SUPFAM" id="SSF56176">
    <property type="entry name" value="FAD-binding/transporter-associated domain-like"/>
    <property type="match status" value="1"/>
</dbReference>
<keyword evidence="5" id="KW-0809">Transit peptide</keyword>
<dbReference type="InterPro" id="IPR016169">
    <property type="entry name" value="FAD-bd_PCMH_sub2"/>
</dbReference>
<dbReference type="AlphaFoldDB" id="A0A857MNL9"/>
<dbReference type="GO" id="GO:0071949">
    <property type="term" value="F:FAD binding"/>
    <property type="evidence" value="ECO:0007669"/>
    <property type="project" value="InterPro"/>
</dbReference>
<dbReference type="GO" id="GO:1903457">
    <property type="term" value="P:lactate catabolic process"/>
    <property type="evidence" value="ECO:0007669"/>
    <property type="project" value="TreeGrafter"/>
</dbReference>
<dbReference type="InterPro" id="IPR036318">
    <property type="entry name" value="FAD-bd_PCMH-like_sf"/>
</dbReference>
<proteinExistence type="inferred from homology"/>
<keyword evidence="10" id="KW-1185">Reference proteome</keyword>
<dbReference type="Proteomes" id="UP001059824">
    <property type="component" value="Chromosome"/>
</dbReference>
<evidence type="ECO:0000256" key="2">
    <source>
        <dbReference type="ARBA" id="ARBA00008000"/>
    </source>
</evidence>
<evidence type="ECO:0000256" key="7">
    <source>
        <dbReference type="ARBA" id="ARBA00038897"/>
    </source>
</evidence>
<sequence length="552" mass="62849">MNLQEELAKIFKGELDTSDESREFYSHDASLFELKPEVVGFPKDAEDIKNVVKFVNEHKAEHPELSITPRSRGTDMSGGAIGRSIVLDISKYMNNLREVTETTAHVQPGMLFREFDEATVAKDSLLPSYPASRDLASVGGMVNNNSGGEKSLEYGKTDNYVTELQVVLSDGNEYTVKPLTRDELNAKMAQDDFEGQLYARTFELLEAHYDEIQAAKPRVSKDSTGYHLWNVWNRDTGIFDLTKLFVGAQGTLGIVTDIKFKLVKRRAHSGLLVLFLRSTKELGELIPKVLESNPATFESFDDQTLWLSIKFMPSFLKLLGPVRFIHLLITLIPEGFQLLRGIPKLILMVEFNGDSEAEVRAKVKDLHKSLGKHRARYEINGFEEDPTEGSSEKFWIMRRYSFQLLRSKVKDKHTAPYIDDFIVPPEHLPEFLPQLQQIIKKYKLFATIAGHMGDGNFHVIPLMKIEDPAERAKLEPSQKEVNELVLKYGGSISGEHNDGMVRGPWLEQMYGPTVLGYMREVKQLFDPQNIFNPKKKTDADWDFSFGHIREHF</sequence>
<comment type="similarity">
    <text evidence="2">Belongs to the FAD-binding oxidoreductase/transferase type 4 family.</text>
</comment>
<reference evidence="9" key="1">
    <citation type="journal article" date="2021" name="Nat. Microbiol.">
        <title>Cocultivation of an ultrasmall environmental parasitic bacterium with lytic ability against bacteria associated with wastewater foams.</title>
        <authorList>
            <person name="Batinovic S."/>
            <person name="Rose J.J.A."/>
            <person name="Ratcliffe J."/>
            <person name="Seviour R.J."/>
            <person name="Petrovski S."/>
        </authorList>
    </citation>
    <scope>NUCLEOTIDE SEQUENCE</scope>
    <source>
        <strain evidence="9">JR1</strain>
    </source>
</reference>
<dbReference type="PANTHER" id="PTHR11748:SF111">
    <property type="entry name" value="D-LACTATE DEHYDROGENASE, MITOCHONDRIAL-RELATED"/>
    <property type="match status" value="1"/>
</dbReference>
<evidence type="ECO:0000256" key="5">
    <source>
        <dbReference type="ARBA" id="ARBA00022946"/>
    </source>
</evidence>
<protein>
    <recommendedName>
        <fullName evidence="7">D-lactate dehydrogenase (cytochrome)</fullName>
        <ecNumber evidence="7">1.1.2.4</ecNumber>
    </recommendedName>
</protein>
<dbReference type="SUPFAM" id="SSF55103">
    <property type="entry name" value="FAD-linked oxidases, C-terminal domain"/>
    <property type="match status" value="1"/>
</dbReference>
<gene>
    <name evidence="9" type="ORF">GII36_05020</name>
</gene>
<name>A0A857MNL9_9BACT</name>
<dbReference type="EC" id="1.1.2.4" evidence="7"/>
<dbReference type="Gene3D" id="3.30.43.10">
    <property type="entry name" value="Uridine Diphospho-n-acetylenolpyruvylglucosamine Reductase, domain 2"/>
    <property type="match status" value="1"/>
</dbReference>
<evidence type="ECO:0000256" key="4">
    <source>
        <dbReference type="ARBA" id="ARBA00022827"/>
    </source>
</evidence>
<dbReference type="InterPro" id="IPR016166">
    <property type="entry name" value="FAD-bd_PCMH"/>
</dbReference>
<dbReference type="EMBL" id="CP045921">
    <property type="protein sequence ID" value="QHN43182.1"/>
    <property type="molecule type" value="Genomic_DNA"/>
</dbReference>
<dbReference type="InterPro" id="IPR016171">
    <property type="entry name" value="Vanillyl_alc_oxidase_C-sub2"/>
</dbReference>
<keyword evidence="3" id="KW-0285">Flavoprotein</keyword>
<feature type="domain" description="FAD-binding PCMH-type" evidence="8">
    <location>
        <begin position="31"/>
        <end position="265"/>
    </location>
</feature>
<dbReference type="Pfam" id="PF02913">
    <property type="entry name" value="FAD-oxidase_C"/>
    <property type="match status" value="1"/>
</dbReference>
<evidence type="ECO:0000256" key="3">
    <source>
        <dbReference type="ARBA" id="ARBA00022630"/>
    </source>
</evidence>
<dbReference type="InterPro" id="IPR004113">
    <property type="entry name" value="FAD-bd_oxidored_4_C"/>
</dbReference>
<keyword evidence="6" id="KW-0560">Oxidoreductase</keyword>
<dbReference type="GO" id="GO:0004458">
    <property type="term" value="F:D-lactate dehydrogenase (cytochrome) activity"/>
    <property type="evidence" value="ECO:0007669"/>
    <property type="project" value="UniProtKB-EC"/>
</dbReference>
<keyword evidence="4" id="KW-0274">FAD</keyword>
<dbReference type="InterPro" id="IPR016164">
    <property type="entry name" value="FAD-linked_Oxase-like_C"/>
</dbReference>
<accession>A0A857MNL9</accession>
<evidence type="ECO:0000256" key="6">
    <source>
        <dbReference type="ARBA" id="ARBA00023002"/>
    </source>
</evidence>
<dbReference type="FunFam" id="3.30.70.2740:FF:000001">
    <property type="entry name" value="D-lactate dehydrogenase mitochondrial"/>
    <property type="match status" value="1"/>
</dbReference>
<comment type="cofactor">
    <cofactor evidence="1">
        <name>FAD</name>
        <dbReference type="ChEBI" id="CHEBI:57692"/>
    </cofactor>
</comment>
<dbReference type="Pfam" id="PF01565">
    <property type="entry name" value="FAD_binding_4"/>
    <property type="match status" value="1"/>
</dbReference>
<evidence type="ECO:0000259" key="8">
    <source>
        <dbReference type="PROSITE" id="PS51387"/>
    </source>
</evidence>
<dbReference type="Gene3D" id="1.10.45.10">
    <property type="entry name" value="Vanillyl-alcohol Oxidase, Chain A, domain 4"/>
    <property type="match status" value="1"/>
</dbReference>
<dbReference type="GO" id="GO:0008720">
    <property type="term" value="F:D-lactate dehydrogenase (NAD+) activity"/>
    <property type="evidence" value="ECO:0007669"/>
    <property type="project" value="TreeGrafter"/>
</dbReference>
<dbReference type="PROSITE" id="PS51387">
    <property type="entry name" value="FAD_PCMH"/>
    <property type="match status" value="1"/>
</dbReference>
<organism evidence="9 10">
    <name type="scientific">Candidatus Mycosynbacter amalyticus</name>
    <dbReference type="NCBI Taxonomy" id="2665156"/>
    <lineage>
        <taxon>Bacteria</taxon>
        <taxon>Candidatus Saccharimonadota</taxon>
        <taxon>Candidatus Saccharimonadota incertae sedis</taxon>
        <taxon>Candidatus Mycosynbacter</taxon>
    </lineage>
</organism>
<dbReference type="Gene3D" id="3.30.70.2740">
    <property type="match status" value="1"/>
</dbReference>
<dbReference type="KEGG" id="mama:GII36_05020"/>
<dbReference type="InterPro" id="IPR016167">
    <property type="entry name" value="FAD-bd_PCMH_sub1"/>
</dbReference>
<evidence type="ECO:0000313" key="10">
    <source>
        <dbReference type="Proteomes" id="UP001059824"/>
    </source>
</evidence>